<evidence type="ECO:0000256" key="7">
    <source>
        <dbReference type="RuleBase" id="RU280818"/>
    </source>
</evidence>
<dbReference type="SMART" id="SM01166">
    <property type="entry name" value="DUF1899"/>
    <property type="match status" value="1"/>
</dbReference>
<dbReference type="InterPro" id="IPR001680">
    <property type="entry name" value="WD40_rpt"/>
</dbReference>
<feature type="coiled-coil region" evidence="8">
    <location>
        <begin position="536"/>
        <end position="570"/>
    </location>
</feature>
<feature type="repeat" description="WD" evidence="6">
    <location>
        <begin position="85"/>
        <end position="120"/>
    </location>
</feature>
<keyword evidence="4 8" id="KW-0175">Coiled coil</keyword>
<protein>
    <recommendedName>
        <fullName evidence="7">Coronin</fullName>
    </recommendedName>
</protein>
<dbReference type="Pfam" id="PF08953">
    <property type="entry name" value="DUF1899"/>
    <property type="match status" value="1"/>
</dbReference>
<keyword evidence="3 7" id="KW-0677">Repeat</keyword>
<feature type="compositionally biased region" description="Polar residues" evidence="9">
    <location>
        <begin position="409"/>
        <end position="418"/>
    </location>
</feature>
<dbReference type="InterPro" id="IPR036322">
    <property type="entry name" value="WD40_repeat_dom_sf"/>
</dbReference>
<comment type="similarity">
    <text evidence="1 7">Belongs to the WD repeat coronin family.</text>
</comment>
<feature type="compositionally biased region" description="Low complexity" evidence="9">
    <location>
        <begin position="419"/>
        <end position="430"/>
    </location>
</feature>
<dbReference type="STRING" id="1353952.A0A165HB13"/>
<evidence type="ECO:0000256" key="8">
    <source>
        <dbReference type="SAM" id="Coils"/>
    </source>
</evidence>
<dbReference type="Pfam" id="PF16300">
    <property type="entry name" value="WD40_4"/>
    <property type="match status" value="1"/>
</dbReference>
<dbReference type="SMART" id="SM00320">
    <property type="entry name" value="WD40"/>
    <property type="match status" value="5"/>
</dbReference>
<evidence type="ECO:0000256" key="2">
    <source>
        <dbReference type="ARBA" id="ARBA00022574"/>
    </source>
</evidence>
<dbReference type="EMBL" id="KV423944">
    <property type="protein sequence ID" value="KZT59066.1"/>
    <property type="molecule type" value="Genomic_DNA"/>
</dbReference>
<accession>A0A165HB13</accession>
<reference evidence="11 12" key="1">
    <citation type="journal article" date="2016" name="Mol. Biol. Evol.">
        <title>Comparative Genomics of Early-Diverging Mushroom-Forming Fungi Provides Insights into the Origins of Lignocellulose Decay Capabilities.</title>
        <authorList>
            <person name="Nagy L.G."/>
            <person name="Riley R."/>
            <person name="Tritt A."/>
            <person name="Adam C."/>
            <person name="Daum C."/>
            <person name="Floudas D."/>
            <person name="Sun H."/>
            <person name="Yadav J.S."/>
            <person name="Pangilinan J."/>
            <person name="Larsson K.H."/>
            <person name="Matsuura K."/>
            <person name="Barry K."/>
            <person name="Labutti K."/>
            <person name="Kuo R."/>
            <person name="Ohm R.A."/>
            <person name="Bhattacharya S.S."/>
            <person name="Shirouzu T."/>
            <person name="Yoshinaga Y."/>
            <person name="Martin F.M."/>
            <person name="Grigoriev I.V."/>
            <person name="Hibbett D.S."/>
        </authorList>
    </citation>
    <scope>NUCLEOTIDE SEQUENCE [LARGE SCALE GENOMIC DNA]</scope>
    <source>
        <strain evidence="11 12">HHB12733</strain>
    </source>
</reference>
<sequence length="573" mass="61611">MSRFVRPSKYRHVFGQQGKKEFGLENLKVSNSAWDTNMIDASGKYLSLNWNASGGGAFAILPLPSPFAPLPFNLHTKLPDIIPLARGHSAPVLDTAWSPHDDSVVASAGEDGRVLIWKVEEEAFVGWGADKWEPVDFSPAARIQGSGRKVGQVLFHPTAAHVLATASGDHMVRLYDLGSTDEPKTTLVGHTDTIQSVAFNYNGSLLVTTCRDRKVRLFDPRAGGEAVRSADGHPGVKGARVAWMGDMDRFATTGFSRMSDRQVGVWDAGSLKSEKMTTVDQSSGVLMPFWSDNNILFLAGKGDGNVRYYEYESGTLYPLSEYKSSDPQRGMCFLPRRALNVAENEIARAYKVVASGIEPVAFICPRKADAFQADIFPPAPSAEPSLTAGEFFTSTKPITRKVVDLATGSVSVSSTPVKSASLPTPTASAPTPAPAPQPARQQTEPLTTPSAVPTPAQPIPTKKIEMSASSGPLRSPVSPSPTRIEVSRSDSFRILTPKPEPEEAKPERVDSPDIDVPEPATRVGAATLDGGLTAENEKLKKELAASQAQVRELQIQIDSIKEAQRAAKALLLG</sequence>
<dbReference type="PROSITE" id="PS50294">
    <property type="entry name" value="WD_REPEATS_REGION"/>
    <property type="match status" value="2"/>
</dbReference>
<dbReference type="InterPro" id="IPR015943">
    <property type="entry name" value="WD40/YVTN_repeat-like_dom_sf"/>
</dbReference>
<feature type="repeat" description="WD" evidence="6">
    <location>
        <begin position="187"/>
        <end position="219"/>
    </location>
</feature>
<evidence type="ECO:0000256" key="3">
    <source>
        <dbReference type="ARBA" id="ARBA00022737"/>
    </source>
</evidence>
<dbReference type="GO" id="GO:0007015">
    <property type="term" value="P:actin filament organization"/>
    <property type="evidence" value="ECO:0007669"/>
    <property type="project" value="TreeGrafter"/>
</dbReference>
<dbReference type="Gene3D" id="2.130.10.10">
    <property type="entry name" value="YVTN repeat-like/Quinoprotein amine dehydrogenase"/>
    <property type="match status" value="1"/>
</dbReference>
<evidence type="ECO:0000256" key="5">
    <source>
        <dbReference type="ARBA" id="ARBA00023203"/>
    </source>
</evidence>
<dbReference type="SMART" id="SM01167">
    <property type="entry name" value="DUF1900"/>
    <property type="match status" value="1"/>
</dbReference>
<evidence type="ECO:0000313" key="12">
    <source>
        <dbReference type="Proteomes" id="UP000076842"/>
    </source>
</evidence>
<keyword evidence="12" id="KW-1185">Reference proteome</keyword>
<dbReference type="PANTHER" id="PTHR10856">
    <property type="entry name" value="CORONIN"/>
    <property type="match status" value="1"/>
</dbReference>
<dbReference type="GO" id="GO:0051015">
    <property type="term" value="F:actin filament binding"/>
    <property type="evidence" value="ECO:0007669"/>
    <property type="project" value="TreeGrafter"/>
</dbReference>
<dbReference type="Pfam" id="PF00400">
    <property type="entry name" value="WD40"/>
    <property type="match status" value="2"/>
</dbReference>
<proteinExistence type="inferred from homology"/>
<evidence type="ECO:0000256" key="1">
    <source>
        <dbReference type="ARBA" id="ARBA00009482"/>
    </source>
</evidence>
<dbReference type="InParanoid" id="A0A165HB13"/>
<evidence type="ECO:0000256" key="4">
    <source>
        <dbReference type="ARBA" id="ARBA00023054"/>
    </source>
</evidence>
<organism evidence="11 12">
    <name type="scientific">Calocera cornea HHB12733</name>
    <dbReference type="NCBI Taxonomy" id="1353952"/>
    <lineage>
        <taxon>Eukaryota</taxon>
        <taxon>Fungi</taxon>
        <taxon>Dikarya</taxon>
        <taxon>Basidiomycota</taxon>
        <taxon>Agaricomycotina</taxon>
        <taxon>Dacrymycetes</taxon>
        <taxon>Dacrymycetales</taxon>
        <taxon>Dacrymycetaceae</taxon>
        <taxon>Calocera</taxon>
    </lineage>
</organism>
<feature type="region of interest" description="Disordered" evidence="9">
    <location>
        <begin position="409"/>
        <end position="519"/>
    </location>
</feature>
<dbReference type="SUPFAM" id="SSF50978">
    <property type="entry name" value="WD40 repeat-like"/>
    <property type="match status" value="1"/>
</dbReference>
<feature type="domain" description="DUF1899" evidence="10">
    <location>
        <begin position="3"/>
        <end position="67"/>
    </location>
</feature>
<feature type="compositionally biased region" description="Polar residues" evidence="9">
    <location>
        <begin position="440"/>
        <end position="451"/>
    </location>
</feature>
<keyword evidence="2 6" id="KW-0853">WD repeat</keyword>
<gene>
    <name evidence="11" type="ORF">CALCODRAFT_494085</name>
</gene>
<dbReference type="FunCoup" id="A0A165HB13">
    <property type="interactions" value="100"/>
</dbReference>
<keyword evidence="5" id="KW-0009">Actin-binding</keyword>
<dbReference type="Proteomes" id="UP000076842">
    <property type="component" value="Unassembled WGS sequence"/>
</dbReference>
<dbReference type="InterPro" id="IPR015505">
    <property type="entry name" value="Coronin"/>
</dbReference>
<evidence type="ECO:0000256" key="9">
    <source>
        <dbReference type="SAM" id="MobiDB-lite"/>
    </source>
</evidence>
<evidence type="ECO:0000256" key="6">
    <source>
        <dbReference type="PROSITE-ProRule" id="PRU00221"/>
    </source>
</evidence>
<dbReference type="OrthoDB" id="1850764at2759"/>
<evidence type="ECO:0000313" key="11">
    <source>
        <dbReference type="EMBL" id="KZT59066.1"/>
    </source>
</evidence>
<name>A0A165HB13_9BASI</name>
<feature type="compositionally biased region" description="Basic and acidic residues" evidence="9">
    <location>
        <begin position="499"/>
        <end position="511"/>
    </location>
</feature>
<dbReference type="AlphaFoldDB" id="A0A165HB13"/>
<evidence type="ECO:0000259" key="10">
    <source>
        <dbReference type="SMART" id="SM01166"/>
    </source>
</evidence>
<dbReference type="InterPro" id="IPR015048">
    <property type="entry name" value="DUF1899"/>
</dbReference>
<dbReference type="FunFam" id="2.130.10.10:FF:000502">
    <property type="entry name" value="Coronin"/>
    <property type="match status" value="1"/>
</dbReference>
<dbReference type="PROSITE" id="PS50082">
    <property type="entry name" value="WD_REPEATS_2"/>
    <property type="match status" value="2"/>
</dbReference>
<dbReference type="PANTHER" id="PTHR10856:SF0">
    <property type="entry name" value="CORONIN"/>
    <property type="match status" value="1"/>
</dbReference>